<dbReference type="Pfam" id="PF13786">
    <property type="entry name" value="DUF4179"/>
    <property type="match status" value="1"/>
</dbReference>
<keyword evidence="4" id="KW-1185">Reference proteome</keyword>
<proteinExistence type="predicted"/>
<dbReference type="Gene3D" id="2.60.40.1630">
    <property type="entry name" value="bacillus anthracis domain"/>
    <property type="match status" value="1"/>
</dbReference>
<sequence>MNKERIREELQEIEVPMTDIFTAIDKGIKRGRQYSGSKPKRKMKICMSILSSVVIFFLAAGFVFAPLSYALSYIPLLGSIYDKVGLQIGYELLESDLVAQLDKTASSNGIYITITSAYFDGNVIGVTFRANGEKVSLDYDGNHAPEVGYGFHLFDGKEQSQWESTMTQLTKTKDGYVASIEFYDPDLYLTDDYTLPLTFNNITGVKGIWKFDVPVEKIPSEIIRSEAKSKQNDYSLKMKSIVKGKATTIFNYQTIFPLTGENDEIRISVSDNIGNRLAKFNPRVLQSKVGKKSVVKENQELFSSGISEDAKYLIIQPEIVKGDKDVVKTLNQLTPFYVESERFEYAIKVNKMEREGQTVILDYNIKNVEKGSIREDILQNFADFIMLIDSNRIQKDERGELDIEKMLKYKIRSDQARLINQNTLHYQSTFHVKDKQQFKIEDYSVVVPFGTLSANEEPIQMDPIRIELE</sequence>
<dbReference type="OrthoDB" id="2293641at2"/>
<reference evidence="3 4" key="1">
    <citation type="submission" date="2019-07" db="EMBL/GenBank/DDBJ databases">
        <authorList>
            <person name="Li J."/>
        </authorList>
    </citation>
    <scope>NUCLEOTIDE SEQUENCE [LARGE SCALE GENOMIC DNA]</scope>
    <source>
        <strain evidence="3 4">TKL69</strain>
    </source>
</reference>
<evidence type="ECO:0000313" key="4">
    <source>
        <dbReference type="Proteomes" id="UP000315215"/>
    </source>
</evidence>
<dbReference type="RefSeq" id="WP_143895356.1">
    <property type="nucleotide sequence ID" value="NZ_CP041666.1"/>
</dbReference>
<dbReference type="AlphaFoldDB" id="A0A516KIA2"/>
<organism evidence="3 4">
    <name type="scientific">Radiobacillus deserti</name>
    <dbReference type="NCBI Taxonomy" id="2594883"/>
    <lineage>
        <taxon>Bacteria</taxon>
        <taxon>Bacillati</taxon>
        <taxon>Bacillota</taxon>
        <taxon>Bacilli</taxon>
        <taxon>Bacillales</taxon>
        <taxon>Bacillaceae</taxon>
        <taxon>Radiobacillus</taxon>
    </lineage>
</organism>
<protein>
    <submittedName>
        <fullName evidence="3">DUF4179 domain-containing protein</fullName>
    </submittedName>
</protein>
<dbReference type="KEGG" id="aqt:FN924_13575"/>
<evidence type="ECO:0000313" key="3">
    <source>
        <dbReference type="EMBL" id="QDP41128.1"/>
    </source>
</evidence>
<evidence type="ECO:0000256" key="1">
    <source>
        <dbReference type="SAM" id="Phobius"/>
    </source>
</evidence>
<feature type="domain" description="DUF4179" evidence="2">
    <location>
        <begin position="40"/>
        <end position="129"/>
    </location>
</feature>
<evidence type="ECO:0000259" key="2">
    <source>
        <dbReference type="Pfam" id="PF13786"/>
    </source>
</evidence>
<name>A0A516KIA2_9BACI</name>
<accession>A0A516KIA2</accession>
<dbReference type="InterPro" id="IPR025436">
    <property type="entry name" value="DUF4179"/>
</dbReference>
<keyword evidence="1" id="KW-0812">Transmembrane</keyword>
<feature type="transmembrane region" description="Helical" evidence="1">
    <location>
        <begin position="45"/>
        <end position="69"/>
    </location>
</feature>
<dbReference type="Proteomes" id="UP000315215">
    <property type="component" value="Chromosome"/>
</dbReference>
<keyword evidence="1" id="KW-1133">Transmembrane helix</keyword>
<gene>
    <name evidence="3" type="ORF">FN924_13575</name>
</gene>
<dbReference type="EMBL" id="CP041666">
    <property type="protein sequence ID" value="QDP41128.1"/>
    <property type="molecule type" value="Genomic_DNA"/>
</dbReference>
<keyword evidence="1" id="KW-0472">Membrane</keyword>